<evidence type="ECO:0000313" key="1">
    <source>
        <dbReference type="EMBL" id="USN16402.1"/>
    </source>
</evidence>
<organism evidence="1 2">
    <name type="scientific">Luteibacter phage vB_LflM-Pluto</name>
    <dbReference type="NCBI Taxonomy" id="2948611"/>
    <lineage>
        <taxon>Viruses</taxon>
        <taxon>Duplodnaviria</taxon>
        <taxon>Heunggongvirae</taxon>
        <taxon>Uroviricota</taxon>
        <taxon>Caudoviricetes</taxon>
        <taxon>Lindbergviridae</taxon>
        <taxon>Plutovirus</taxon>
        <taxon>Plutovirus pluto</taxon>
    </lineage>
</organism>
<gene>
    <name evidence="1" type="ORF">PLUTO_00860</name>
</gene>
<sequence length="118" mass="13394">MSLRIENLAGDGTPDVKSINRNGVSFWIENKAIDGWPKRPGTAPLRDKFEPGQLPYLRQWRQWGGKSFVLLRVDKEFFLLDPSLNLPSMTSEQIIASAIVIGKEPVIKYLENLEPSKK</sequence>
<protein>
    <submittedName>
        <fullName evidence="1">Nuclease</fullName>
    </submittedName>
</protein>
<keyword evidence="2" id="KW-1185">Reference proteome</keyword>
<dbReference type="Proteomes" id="UP001056883">
    <property type="component" value="Segment"/>
</dbReference>
<evidence type="ECO:0000313" key="2">
    <source>
        <dbReference type="Proteomes" id="UP001056883"/>
    </source>
</evidence>
<name>A0A9E7MV68_9CAUD</name>
<proteinExistence type="predicted"/>
<reference evidence="1" key="1">
    <citation type="submission" date="2022-05" db="EMBL/GenBank/DDBJ databases">
        <authorList>
            <person name="Friedrich I."/>
            <person name="Poehlein A."/>
            <person name="Schneider D."/>
            <person name="Hertel R."/>
            <person name="Daniel R."/>
        </authorList>
    </citation>
    <scope>NUCLEOTIDE SEQUENCE</scope>
</reference>
<dbReference type="EMBL" id="ON529861">
    <property type="protein sequence ID" value="USN16402.1"/>
    <property type="molecule type" value="Genomic_DNA"/>
</dbReference>
<accession>A0A9E7MV68</accession>